<feature type="binding site" evidence="14">
    <location>
        <position position="173"/>
    </location>
    <ligand>
        <name>Zn(2+)</name>
        <dbReference type="ChEBI" id="CHEBI:29105"/>
    </ligand>
</feature>
<dbReference type="AlphaFoldDB" id="F7NFZ8"/>
<reference evidence="18 19" key="1">
    <citation type="journal article" date="2011" name="EMBO J.">
        <title>Structural diversity of bacterial flagellar motors.</title>
        <authorList>
            <person name="Chen S."/>
            <person name="Beeby M."/>
            <person name="Murphy G.E."/>
            <person name="Leadbetter J.R."/>
            <person name="Hendrixson D.R."/>
            <person name="Briegel A."/>
            <person name="Li Z."/>
            <person name="Shi J."/>
            <person name="Tocheva E.I."/>
            <person name="Muller A."/>
            <person name="Dobro M.J."/>
            <person name="Jensen G.J."/>
        </authorList>
    </citation>
    <scope>NUCLEOTIDE SEQUENCE [LARGE SCALE GENOMIC DNA]</scope>
    <source>
        <strain evidence="18 19">DSM 6540</strain>
    </source>
</reference>
<dbReference type="EMBL" id="AFGF01000039">
    <property type="protein sequence ID" value="EGO65027.1"/>
    <property type="molecule type" value="Genomic_DNA"/>
</dbReference>
<keyword evidence="6 15" id="KW-0808">Transferase</keyword>
<dbReference type="PIRSF" id="PIRSF000808">
    <property type="entry name" value="GalT"/>
    <property type="match status" value="1"/>
</dbReference>
<keyword evidence="19" id="KW-1185">Reference proteome</keyword>
<evidence type="ECO:0000256" key="2">
    <source>
        <dbReference type="ARBA" id="ARBA00004947"/>
    </source>
</evidence>
<dbReference type="Pfam" id="PF02744">
    <property type="entry name" value="GalP_UDP_tr_C"/>
    <property type="match status" value="1"/>
</dbReference>
<evidence type="ECO:0000256" key="15">
    <source>
        <dbReference type="RuleBase" id="RU000506"/>
    </source>
</evidence>
<dbReference type="EC" id="2.7.7.12" evidence="4 12"/>
<evidence type="ECO:0000256" key="6">
    <source>
        <dbReference type="ARBA" id="ARBA00022679"/>
    </source>
</evidence>
<name>F7NFZ8_9FIRM</name>
<dbReference type="eggNOG" id="COG1085">
    <property type="taxonomic scope" value="Bacteria"/>
</dbReference>
<comment type="caution">
    <text evidence="18">The sequence shown here is derived from an EMBL/GenBank/DDBJ whole genome shotgun (WGS) entry which is preliminary data.</text>
</comment>
<evidence type="ECO:0000256" key="14">
    <source>
        <dbReference type="PIRSR" id="PIRSR000808-3"/>
    </source>
</evidence>
<feature type="binding site" evidence="14">
    <location>
        <position position="67"/>
    </location>
    <ligand>
        <name>Zn(2+)</name>
        <dbReference type="ChEBI" id="CHEBI:29105"/>
    </ligand>
</feature>
<dbReference type="Proteomes" id="UP000003240">
    <property type="component" value="Unassembled WGS sequence"/>
</dbReference>
<evidence type="ECO:0000256" key="4">
    <source>
        <dbReference type="ARBA" id="ARBA00012384"/>
    </source>
</evidence>
<evidence type="ECO:0000256" key="10">
    <source>
        <dbReference type="ARBA" id="ARBA00023144"/>
    </source>
</evidence>
<dbReference type="Gene3D" id="3.30.428.10">
    <property type="entry name" value="HIT-like"/>
    <property type="match status" value="2"/>
</dbReference>
<dbReference type="PANTHER" id="PTHR11943">
    <property type="entry name" value="GALACTOSE-1-PHOSPHATE URIDYLYLTRANSFERASE"/>
    <property type="match status" value="1"/>
</dbReference>
<dbReference type="InterPro" id="IPR036265">
    <property type="entry name" value="HIT-like_sf"/>
</dbReference>
<dbReference type="NCBIfam" id="TIGR00209">
    <property type="entry name" value="galT_1"/>
    <property type="match status" value="1"/>
</dbReference>
<comment type="similarity">
    <text evidence="3 15">Belongs to the galactose-1-phosphate uridylyltransferase type 1 family.</text>
</comment>
<dbReference type="InterPro" id="IPR001937">
    <property type="entry name" value="GalP_UDPtransf1"/>
</dbReference>
<keyword evidence="7 15" id="KW-0548">Nucleotidyltransferase</keyword>
<evidence type="ECO:0000259" key="16">
    <source>
        <dbReference type="Pfam" id="PF01087"/>
    </source>
</evidence>
<dbReference type="GO" id="GO:0005737">
    <property type="term" value="C:cytoplasm"/>
    <property type="evidence" value="ECO:0007669"/>
    <property type="project" value="TreeGrafter"/>
</dbReference>
<evidence type="ECO:0000256" key="9">
    <source>
        <dbReference type="ARBA" id="ARBA00022833"/>
    </source>
</evidence>
<gene>
    <name evidence="18" type="ORF">ALO_04908</name>
</gene>
<feature type="domain" description="Galactose-1-phosphate uridyl transferase C-terminal" evidence="17">
    <location>
        <begin position="192"/>
        <end position="320"/>
    </location>
</feature>
<feature type="binding site" evidence="14">
    <location>
        <position position="64"/>
    </location>
    <ligand>
        <name>Zn(2+)</name>
        <dbReference type="ChEBI" id="CHEBI:29105"/>
    </ligand>
</feature>
<feature type="active site" description="Tele-UMP-histidine intermediate" evidence="13">
    <location>
        <position position="175"/>
    </location>
</feature>
<dbReference type="Pfam" id="PF01087">
    <property type="entry name" value="GalP_UDP_transf"/>
    <property type="match status" value="1"/>
</dbReference>
<evidence type="ECO:0000256" key="3">
    <source>
        <dbReference type="ARBA" id="ARBA00010951"/>
    </source>
</evidence>
<dbReference type="PANTHER" id="PTHR11943:SF1">
    <property type="entry name" value="GALACTOSE-1-PHOSPHATE URIDYLYLTRANSFERASE"/>
    <property type="match status" value="1"/>
</dbReference>
<keyword evidence="8 14" id="KW-0479">Metal-binding</keyword>
<evidence type="ECO:0000256" key="12">
    <source>
        <dbReference type="NCBIfam" id="TIGR00209"/>
    </source>
</evidence>
<comment type="pathway">
    <text evidence="2 15">Carbohydrate metabolism; galactose metabolism.</text>
</comment>
<evidence type="ECO:0000256" key="8">
    <source>
        <dbReference type="ARBA" id="ARBA00022723"/>
    </source>
</evidence>
<dbReference type="STRING" id="1009370.ALO_04908"/>
<evidence type="ECO:0000313" key="18">
    <source>
        <dbReference type="EMBL" id="EGO65027.1"/>
    </source>
</evidence>
<dbReference type="InterPro" id="IPR019779">
    <property type="entry name" value="GalP_UDPtransf1_His-AS"/>
</dbReference>
<evidence type="ECO:0000256" key="1">
    <source>
        <dbReference type="ARBA" id="ARBA00001107"/>
    </source>
</evidence>
<proteinExistence type="inferred from homology"/>
<evidence type="ECO:0000256" key="13">
    <source>
        <dbReference type="PIRSR" id="PIRSR000808-1"/>
    </source>
</evidence>
<evidence type="ECO:0000256" key="11">
    <source>
        <dbReference type="ARBA" id="ARBA00023277"/>
    </source>
</evidence>
<keyword evidence="11 15" id="KW-0119">Carbohydrate metabolism</keyword>
<evidence type="ECO:0000256" key="5">
    <source>
        <dbReference type="ARBA" id="ARBA00016340"/>
    </source>
</evidence>
<comment type="cofactor">
    <cofactor evidence="14">
        <name>Zn(2+)</name>
        <dbReference type="ChEBI" id="CHEBI:29105"/>
    </cofactor>
    <text evidence="14">Binds 1 zinc ion per subunit.</text>
</comment>
<dbReference type="GO" id="GO:0008270">
    <property type="term" value="F:zinc ion binding"/>
    <property type="evidence" value="ECO:0007669"/>
    <property type="project" value="InterPro"/>
</dbReference>
<evidence type="ECO:0000256" key="7">
    <source>
        <dbReference type="ARBA" id="ARBA00022695"/>
    </source>
</evidence>
<keyword evidence="10 15" id="KW-0299">Galactose metabolism</keyword>
<dbReference type="GO" id="GO:0033499">
    <property type="term" value="P:galactose catabolic process via UDP-galactose, Leloir pathway"/>
    <property type="evidence" value="ECO:0007669"/>
    <property type="project" value="TreeGrafter"/>
</dbReference>
<feature type="binding site" evidence="14">
    <location>
        <position position="122"/>
    </location>
    <ligand>
        <name>Zn(2+)</name>
        <dbReference type="ChEBI" id="CHEBI:29105"/>
    </ligand>
</feature>
<dbReference type="PROSITE" id="PS00117">
    <property type="entry name" value="GAL_P_UDP_TRANSF_I"/>
    <property type="match status" value="1"/>
</dbReference>
<organism evidence="18 19">
    <name type="scientific">Acetonema longum DSM 6540</name>
    <dbReference type="NCBI Taxonomy" id="1009370"/>
    <lineage>
        <taxon>Bacteria</taxon>
        <taxon>Bacillati</taxon>
        <taxon>Bacillota</taxon>
        <taxon>Negativicutes</taxon>
        <taxon>Acetonemataceae</taxon>
        <taxon>Acetonema</taxon>
    </lineage>
</organism>
<keyword evidence="9 14" id="KW-0862">Zinc</keyword>
<comment type="catalytic activity">
    <reaction evidence="1 15">
        <text>alpha-D-galactose 1-phosphate + UDP-alpha-D-glucose = alpha-D-glucose 1-phosphate + UDP-alpha-D-galactose</text>
        <dbReference type="Rhea" id="RHEA:13989"/>
        <dbReference type="ChEBI" id="CHEBI:58336"/>
        <dbReference type="ChEBI" id="CHEBI:58601"/>
        <dbReference type="ChEBI" id="CHEBI:58885"/>
        <dbReference type="ChEBI" id="CHEBI:66914"/>
        <dbReference type="EC" id="2.7.7.12"/>
    </reaction>
</comment>
<dbReference type="InterPro" id="IPR005849">
    <property type="entry name" value="GalP_Utransf_N"/>
</dbReference>
<dbReference type="SUPFAM" id="SSF54197">
    <property type="entry name" value="HIT-like"/>
    <property type="match status" value="2"/>
</dbReference>
<protein>
    <recommendedName>
        <fullName evidence="5 12">Galactose-1-phosphate uridylyltransferase</fullName>
        <ecNumber evidence="4 12">2.7.7.12</ecNumber>
    </recommendedName>
</protein>
<evidence type="ECO:0000313" key="19">
    <source>
        <dbReference type="Proteomes" id="UP000003240"/>
    </source>
</evidence>
<dbReference type="InterPro" id="IPR005850">
    <property type="entry name" value="GalP_Utransf_C"/>
</dbReference>
<dbReference type="UniPathway" id="UPA00214"/>
<sequence>MFYPTLNKLFNKDKKITINKTGKIMTNGFMEGNMAELRWNPLLRTWTIVAGNRQFRPHLPKDWCPFCPGSGKVPEDYDVYVYDNDFPALTVDPGQPDVAAGGPYKAAPNYGKCEVILYSPDHHSTLPSLSAEHIYKLVCLLAQRYTTLAQDPKIKYVFEFENRGEEVGVTMPHPHGQIYGYPFLPQKIQVELDSCRDYFQEQGRCLICDMNREETAFKQRIIAENEGFLAYLPYFTDYPYGVFIVSKNHKGHIAQFDEQEKRDLAVMLKNITGAFDTLFNKLFPYMMCFHQLPVNCDEYQDAGDYYHFHIEFYTPLREANKIKYYASSEMGAWAACNPNTLEPMAESLRQAYRQFTGK</sequence>
<dbReference type="GO" id="GO:0008108">
    <property type="term" value="F:UDP-glucose:hexose-1-phosphate uridylyltransferase activity"/>
    <property type="evidence" value="ECO:0007669"/>
    <property type="project" value="UniProtKB-UniRule"/>
</dbReference>
<accession>F7NFZ8</accession>
<feature type="domain" description="Galactose-1-phosphate uridyl transferase N-terminal" evidence="16">
    <location>
        <begin position="60"/>
        <end position="185"/>
    </location>
</feature>
<evidence type="ECO:0000259" key="17">
    <source>
        <dbReference type="Pfam" id="PF02744"/>
    </source>
</evidence>